<protein>
    <submittedName>
        <fullName evidence="1">Uncharacterized protein</fullName>
    </submittedName>
</protein>
<name>A0A9P7QVV5_9PEZI</name>
<comment type="caution">
    <text evidence="1">The sequence shown here is derived from an EMBL/GenBank/DDBJ whole genome shotgun (WGS) entry which is preliminary data.</text>
</comment>
<sequence length="27" mass="3080">MPAGGPPLRYVPKWSLPVQRFPVFVHC</sequence>
<gene>
    <name evidence="1" type="ORF">JMJ77_008959</name>
</gene>
<dbReference type="Proteomes" id="UP000699042">
    <property type="component" value="Unassembled WGS sequence"/>
</dbReference>
<feature type="non-terminal residue" evidence="1">
    <location>
        <position position="1"/>
    </location>
</feature>
<organism evidence="1 2">
    <name type="scientific">Colletotrichum scovillei</name>
    <dbReference type="NCBI Taxonomy" id="1209932"/>
    <lineage>
        <taxon>Eukaryota</taxon>
        <taxon>Fungi</taxon>
        <taxon>Dikarya</taxon>
        <taxon>Ascomycota</taxon>
        <taxon>Pezizomycotina</taxon>
        <taxon>Sordariomycetes</taxon>
        <taxon>Hypocreomycetidae</taxon>
        <taxon>Glomerellales</taxon>
        <taxon>Glomerellaceae</taxon>
        <taxon>Colletotrichum</taxon>
        <taxon>Colletotrichum acutatum species complex</taxon>
    </lineage>
</organism>
<evidence type="ECO:0000313" key="2">
    <source>
        <dbReference type="Proteomes" id="UP000699042"/>
    </source>
</evidence>
<dbReference type="AlphaFoldDB" id="A0A9P7QVV5"/>
<proteinExistence type="predicted"/>
<accession>A0A9P7QVV5</accession>
<dbReference type="EMBL" id="JAESDN010000016">
    <property type="protein sequence ID" value="KAG7041256.1"/>
    <property type="molecule type" value="Genomic_DNA"/>
</dbReference>
<evidence type="ECO:0000313" key="1">
    <source>
        <dbReference type="EMBL" id="KAG7041256.1"/>
    </source>
</evidence>
<keyword evidence="2" id="KW-1185">Reference proteome</keyword>
<reference evidence="1" key="1">
    <citation type="submission" date="2021-05" db="EMBL/GenBank/DDBJ databases">
        <title>Comparative genomics of three Colletotrichum scovillei strains and genetic complementation revealed genes involved fungal growth and virulence on chili pepper.</title>
        <authorList>
            <person name="Hsieh D.-K."/>
            <person name="Chuang S.-C."/>
            <person name="Chen C.-Y."/>
            <person name="Chao Y.-T."/>
            <person name="Lu M.-Y.J."/>
            <person name="Lee M.-H."/>
            <person name="Shih M.-C."/>
        </authorList>
    </citation>
    <scope>NUCLEOTIDE SEQUENCE</scope>
    <source>
        <strain evidence="1">Coll-153</strain>
    </source>
</reference>